<keyword evidence="10" id="KW-0407">Ion channel</keyword>
<dbReference type="FunFam" id="1.20.120.350:FF:000008">
    <property type="entry name" value="Voltage-dependent T-type calcium channel subunit alpha"/>
    <property type="match status" value="1"/>
</dbReference>
<feature type="transmembrane region" description="Helical" evidence="12">
    <location>
        <begin position="807"/>
        <end position="830"/>
    </location>
</feature>
<keyword evidence="2" id="KW-0813">Transport</keyword>
<dbReference type="OMA" id="GQAWSCG"/>
<keyword evidence="3 12" id="KW-0812">Transmembrane</keyword>
<feature type="transmembrane region" description="Helical" evidence="12">
    <location>
        <begin position="771"/>
        <end position="787"/>
    </location>
</feature>
<dbReference type="InterPro" id="IPR005821">
    <property type="entry name" value="Ion_trans_dom"/>
</dbReference>
<evidence type="ECO:0000256" key="2">
    <source>
        <dbReference type="ARBA" id="ARBA00022448"/>
    </source>
</evidence>
<dbReference type="GO" id="GO:0008332">
    <property type="term" value="F:low voltage-gated calcium channel activity"/>
    <property type="evidence" value="ECO:0007669"/>
    <property type="project" value="TreeGrafter"/>
</dbReference>
<feature type="domain" description="Ion transport" evidence="13">
    <location>
        <begin position="610"/>
        <end position="840"/>
    </location>
</feature>
<evidence type="ECO:0000256" key="9">
    <source>
        <dbReference type="ARBA" id="ARBA00023180"/>
    </source>
</evidence>
<feature type="compositionally biased region" description="Low complexity" evidence="11">
    <location>
        <begin position="2032"/>
        <end position="2064"/>
    </location>
</feature>
<keyword evidence="7" id="KW-0406">Ion transport</keyword>
<reference evidence="14" key="1">
    <citation type="submission" date="2022-12" db="EMBL/GenBank/DDBJ databases">
        <title>Genome assemblies of Blomia tropicalis.</title>
        <authorList>
            <person name="Cui Y."/>
        </authorList>
    </citation>
    <scope>NUCLEOTIDE SEQUENCE</scope>
    <source>
        <tissue evidence="14">Adult mites</tissue>
    </source>
</reference>
<comment type="subcellular location">
    <subcellularLocation>
        <location evidence="1">Membrane</location>
        <topology evidence="1">Multi-pass membrane protein</topology>
    </subcellularLocation>
</comment>
<comment type="caution">
    <text evidence="14">The sequence shown here is derived from an EMBL/GenBank/DDBJ whole genome shotgun (WGS) entry which is preliminary data.</text>
</comment>
<dbReference type="FunFam" id="1.10.287.70:FF:000125">
    <property type="entry name" value="Voltage-dependent T-type calcium channel subunit alpha"/>
    <property type="match status" value="1"/>
</dbReference>
<feature type="compositionally biased region" description="Polar residues" evidence="11">
    <location>
        <begin position="2163"/>
        <end position="2172"/>
    </location>
</feature>
<feature type="transmembrane region" description="Helical" evidence="12">
    <location>
        <begin position="1682"/>
        <end position="1699"/>
    </location>
</feature>
<feature type="region of interest" description="Disordered" evidence="11">
    <location>
        <begin position="1106"/>
        <end position="1125"/>
    </location>
</feature>
<gene>
    <name evidence="14" type="ORF">RDWZM_007629</name>
</gene>
<dbReference type="GO" id="GO:0086010">
    <property type="term" value="P:membrane depolarization during action potential"/>
    <property type="evidence" value="ECO:0007669"/>
    <property type="project" value="TreeGrafter"/>
</dbReference>
<feature type="compositionally biased region" description="Low complexity" evidence="11">
    <location>
        <begin position="1144"/>
        <end position="1157"/>
    </location>
</feature>
<feature type="domain" description="Ion transport" evidence="13">
    <location>
        <begin position="1299"/>
        <end position="1572"/>
    </location>
</feature>
<evidence type="ECO:0000259" key="13">
    <source>
        <dbReference type="Pfam" id="PF00520"/>
    </source>
</evidence>
<dbReference type="InterPro" id="IPR027359">
    <property type="entry name" value="Volt_channel_dom_sf"/>
</dbReference>
<keyword evidence="9" id="KW-0325">Glycoprotein</keyword>
<feature type="region of interest" description="Disordered" evidence="11">
    <location>
        <begin position="1219"/>
        <end position="1240"/>
    </location>
</feature>
<feature type="region of interest" description="Disordered" evidence="11">
    <location>
        <begin position="490"/>
        <end position="513"/>
    </location>
</feature>
<dbReference type="GO" id="GO:0043005">
    <property type="term" value="C:neuron projection"/>
    <property type="evidence" value="ECO:0007669"/>
    <property type="project" value="TreeGrafter"/>
</dbReference>
<evidence type="ECO:0000256" key="8">
    <source>
        <dbReference type="ARBA" id="ARBA00023136"/>
    </source>
</evidence>
<feature type="domain" description="Ion transport" evidence="13">
    <location>
        <begin position="1618"/>
        <end position="1872"/>
    </location>
</feature>
<dbReference type="PRINTS" id="PR01629">
    <property type="entry name" value="TVDCCALPHA1"/>
</dbReference>
<evidence type="ECO:0000256" key="5">
    <source>
        <dbReference type="ARBA" id="ARBA00022882"/>
    </source>
</evidence>
<dbReference type="GO" id="GO:0005248">
    <property type="term" value="F:voltage-gated sodium channel activity"/>
    <property type="evidence" value="ECO:0007669"/>
    <property type="project" value="TreeGrafter"/>
</dbReference>
<keyword evidence="4" id="KW-0677">Repeat</keyword>
<dbReference type="GO" id="GO:0005891">
    <property type="term" value="C:voltage-gated calcium channel complex"/>
    <property type="evidence" value="ECO:0007669"/>
    <property type="project" value="InterPro"/>
</dbReference>
<dbReference type="EMBL" id="JAPWDV010000003">
    <property type="protein sequence ID" value="KAJ6216472.1"/>
    <property type="molecule type" value="Genomic_DNA"/>
</dbReference>
<feature type="region of interest" description="Disordered" evidence="11">
    <location>
        <begin position="2029"/>
        <end position="2174"/>
    </location>
</feature>
<evidence type="ECO:0000256" key="6">
    <source>
        <dbReference type="ARBA" id="ARBA00022989"/>
    </source>
</evidence>
<feature type="transmembrane region" description="Helical" evidence="12">
    <location>
        <begin position="1619"/>
        <end position="1637"/>
    </location>
</feature>
<feature type="transmembrane region" description="Helical" evidence="12">
    <location>
        <begin position="1439"/>
        <end position="1458"/>
    </location>
</feature>
<name>A0A9Q0M080_BLOTA</name>
<dbReference type="Pfam" id="PF00520">
    <property type="entry name" value="Ion_trans"/>
    <property type="match status" value="4"/>
</dbReference>
<feature type="compositionally biased region" description="Basic and acidic residues" evidence="11">
    <location>
        <begin position="1047"/>
        <end position="1057"/>
    </location>
</feature>
<feature type="compositionally biased region" description="Basic residues" evidence="11">
    <location>
        <begin position="2088"/>
        <end position="2101"/>
    </location>
</feature>
<dbReference type="Proteomes" id="UP001142055">
    <property type="component" value="Chromosome 3"/>
</dbReference>
<evidence type="ECO:0000256" key="7">
    <source>
        <dbReference type="ARBA" id="ARBA00023065"/>
    </source>
</evidence>
<feature type="compositionally biased region" description="Polar residues" evidence="11">
    <location>
        <begin position="547"/>
        <end position="569"/>
    </location>
</feature>
<dbReference type="Gene3D" id="1.20.120.350">
    <property type="entry name" value="Voltage-gated potassium channels. Chain C"/>
    <property type="match status" value="4"/>
</dbReference>
<evidence type="ECO:0000313" key="14">
    <source>
        <dbReference type="EMBL" id="KAJ6216472.1"/>
    </source>
</evidence>
<feature type="transmembrane region" description="Helical" evidence="12">
    <location>
        <begin position="1745"/>
        <end position="1766"/>
    </location>
</feature>
<feature type="transmembrane region" description="Helical" evidence="12">
    <location>
        <begin position="1333"/>
        <end position="1355"/>
    </location>
</feature>
<evidence type="ECO:0000256" key="3">
    <source>
        <dbReference type="ARBA" id="ARBA00022692"/>
    </source>
</evidence>
<dbReference type="PANTHER" id="PTHR10037:SF230">
    <property type="entry name" value="CA[2+]-CHANNEL PROTEIN ALPHA[[1]] SUBUNIT T, ISOFORM F"/>
    <property type="match status" value="1"/>
</dbReference>
<evidence type="ECO:0000256" key="4">
    <source>
        <dbReference type="ARBA" id="ARBA00022737"/>
    </source>
</evidence>
<feature type="transmembrane region" description="Helical" evidence="12">
    <location>
        <begin position="1539"/>
        <end position="1562"/>
    </location>
</feature>
<feature type="transmembrane region" description="Helical" evidence="12">
    <location>
        <begin position="1841"/>
        <end position="1863"/>
    </location>
</feature>
<feature type="transmembrane region" description="Helical" evidence="12">
    <location>
        <begin position="1375"/>
        <end position="1392"/>
    </location>
</feature>
<feature type="transmembrane region" description="Helical" evidence="12">
    <location>
        <begin position="729"/>
        <end position="751"/>
    </location>
</feature>
<keyword evidence="8 12" id="KW-0472">Membrane</keyword>
<feature type="compositionally biased region" description="Low complexity" evidence="11">
    <location>
        <begin position="533"/>
        <end position="546"/>
    </location>
</feature>
<sequence>MAILLNCVTLGMYQPCSDDEHCTSTRCKILQTSDDIIFAFFAIEMCIKMLAMGMTGAKNAYLTDAWNRLDFIIVVAGALEYCLDVGNMNLSAIRTVRVLRPLRAINRIPSMRILVMLLLDTLPMLGNVLLLCFFVFFIFGIIGVQLWAGLLRQRCHLDLPFGVTIPDGSIASYYQNEDGDKDWICSMDKDNGMHRCNNLPPARYYHLTCEEPARPLPYTNEPNDTSCVNWNQYYTKCQAGDNNPFQDAISFDNVGMAWTAIFLVISLEGWSDIMYYVQDAHSFWSWIYFVLLIVIGSFFMINLCLVVIATQFSETKKREMERMRQERARCHSLSTLASYSVTEQLNCYAALIHYLGHLLRKLQRKAPIWYAKHFRKRRNARKNKNSRINETRGSTRCCVCCNSVRYRNVPIQERFTSPETIIKHNKRQGSQRQFQNYNRQNESVIAIENEMLSPKMVKYNRLQIMSPLIQKSQSKCSVIERVSLNHGLIVGDNEEEEEEENGDSSNRSYRTNRHCSAPNLYAHYHHHHHHPNHNYSPNDSQQQQQQYNVFPESSNNKKQRAEPSSTYVDNGTKLPACDMIISIRDNELHNSTIRLTNRGGLAQHHHRKLSQAIFLAILFNTFSMGIEYHNQPESLSHAVEISNAIFTAIFCCEMVLKLASDGICKYVQSGFNVFDGTIVILSLLELLEEHGSGLSVLRTFRLLRILKLVRFMPALRRQLVIMLRTIDNVAVFFALLLLFIFIFSILGMNLFGCKFCRRNPIDNTMQCDRKNFDSLLWALVTVFQILTQEDWNVVLFNGMERTSPYAALYFVALMTFGNYVLFNLLVAILVEGFSQEDERKESMSLEDEKAEQVKQERLIYFYGPNDDLEREIQTLHNPQAQSLVKSNTLGSNIGPNEMMARSARSSNESKIIPEFNITGSGQTTTGFNGGGGGKGSGEMSLGLLPLPPIITHTAATPQGSPPNISLQPMAYYLEKAAAAAGAAATGSADRKKSISQLLMSDFLTCGNNGPESVSRHSSISLKETTFGMINKLIRGNSTDGVTPLSTNDKRSRARWPPERPVPELEKLRADNAKQCVMVDGITFPLRRELSCNQIRTSFDEMTHDVDKTKDLENKPKNASLKQRRQSFFSKAKQSSICDEKDSQLNHQQRQQSQEEMSSCPIYAKRNVVLRRKTRKNSMIHEIRELSPRNSLGGVFYSSSVITVKNSNSNDNELYRLDEQQQQQQEDNIEQQQQQQQQMDMETKNGYVQRLKTNVDIERIRKFCIYFKWTSWMSEREEHSLFVFSTNNRIRQYCSWLADHPHFDYIVLIFISLNCITLAMERPKIPPWSREREFLSFANYVFTFVFGLEMLIKVIAKGLFYGSDAYFHNGWNIMDGSLVGISLFDIFLSFFAQRSPRIFGILRVFRLLRSLRPLRVINRAPGLKLVVQTLLSSLRPIGNIVLICCTFFIIFGILGVQLFKGSFYYCDGPKSRFAHNKTECLSDPRNTWINRKYNFDNLGQALMSLFVLSSKDGWVNIMYTGLDAVGVDQQPIENYNEWRLLYFISFLLLVAFFVLNMFVGVVVENFHRCRREQEQEEKALRALKRAQKMEKRRKKMREPPYFIGYGKFRMWIHRIVTGKYFDLVIALVIGLNVITMSLEHYMMPMELVYALKLFNFIFASVFVIEAFMKAIALGIRRYLKDKWNQLDVIIVLLSILGIILEEMESTLIPINPTIIRVMRVARIARVLKLLKMAKGIRQLLDTVMQALPQVGNLGLLFFLLFFIFAALGTELFGRLECDEEHPCQGLGEHAHFQNFGMAFLTLFRVATGDNWNGIMKDTLRDKCDPTSDCLKNCCISPIIAPMYFVIFVLMAQFVLVNVVVAVLMKHLEESHKQMDEDEDHVIDLEIAKEIEAEKKALIEAIERRKRDQTLKVRRPLMKMASLPSNFTFSDLSTPNEEHSTIEMVNRNSMVNRNGFDIVHNISQRTYQSPERIELEPSIFKCKKKMKKNSSNGLECPLTLKTSKTCESLTSNKSLDCGKHLLLMERCQESSNMNRPNNQFEDNNNDDNNNNNSCHHHQQSPSSQPPGILRKSHSLRIRNINKGTLIDTLKKKKKSSFKRNRKHNQCEMGRNVNGNRYHQHSHNQNEDERTFLTNLNENEFDDNDDCNNDDEDEDGNDDDDDRNHIQMSRSSDAISSLCRRRKGDIVGRNNHSSNNSFNVKFNSELTFNCKCGDGDEPIKTAIAINAPVTITIDNYHGTNDGNGGISFPHHYHQTQSNESNQLLSTFTVPTTETSSPSRNGSVHRKLSDFLDEESAPLSPGIFTVYPEFIADVSNYEDDLNVLDEYDEPQDQQLSLASAESWPSGGEVIGESGVILDMTGMIDSDSSQNVDSGQLNLQSRPSV</sequence>
<feature type="region of interest" description="Disordered" evidence="11">
    <location>
        <begin position="525"/>
        <end position="570"/>
    </location>
</feature>
<feature type="transmembrane region" description="Helical" evidence="12">
    <location>
        <begin position="256"/>
        <end position="277"/>
    </location>
</feature>
<keyword evidence="15" id="KW-1185">Reference proteome</keyword>
<evidence type="ECO:0000256" key="11">
    <source>
        <dbReference type="SAM" id="MobiDB-lite"/>
    </source>
</evidence>
<keyword evidence="5" id="KW-0851">Voltage-gated channel</keyword>
<dbReference type="FunFam" id="1.10.287.70:FF:000120">
    <property type="entry name" value="Voltage-dependent T-type calcium channel subunit alpha"/>
    <property type="match status" value="1"/>
</dbReference>
<dbReference type="SUPFAM" id="SSF81324">
    <property type="entry name" value="Voltage-gated potassium channels"/>
    <property type="match status" value="4"/>
</dbReference>
<feature type="transmembrane region" description="Helical" evidence="12">
    <location>
        <begin position="283"/>
        <end position="310"/>
    </location>
</feature>
<feature type="domain" description="Ion transport" evidence="13">
    <location>
        <begin position="2"/>
        <end position="319"/>
    </location>
</feature>
<feature type="compositionally biased region" description="Low complexity" evidence="11">
    <location>
        <begin position="1219"/>
        <end position="1237"/>
    </location>
</feature>
<feature type="transmembrane region" description="Helical" evidence="12">
    <location>
        <begin position="1649"/>
        <end position="1670"/>
    </location>
</feature>
<evidence type="ECO:0000256" key="10">
    <source>
        <dbReference type="ARBA" id="ARBA00023303"/>
    </source>
</evidence>
<dbReference type="PANTHER" id="PTHR10037">
    <property type="entry name" value="VOLTAGE-GATED CATION CHANNEL CALCIUM AND SODIUM"/>
    <property type="match status" value="1"/>
</dbReference>
<dbReference type="GO" id="GO:0001518">
    <property type="term" value="C:voltage-gated sodium channel complex"/>
    <property type="evidence" value="ECO:0007669"/>
    <property type="project" value="TreeGrafter"/>
</dbReference>
<feature type="compositionally biased region" description="Polar residues" evidence="11">
    <location>
        <begin position="1037"/>
        <end position="1046"/>
    </location>
</feature>
<dbReference type="Gene3D" id="1.10.287.70">
    <property type="match status" value="4"/>
</dbReference>
<feature type="transmembrane region" description="Helical" evidence="12">
    <location>
        <begin position="128"/>
        <end position="151"/>
    </location>
</feature>
<accession>A0A9Q0M080</accession>
<feature type="region of interest" description="Disordered" evidence="11">
    <location>
        <begin position="2357"/>
        <end position="2380"/>
    </location>
</feature>
<organism evidence="14 15">
    <name type="scientific">Blomia tropicalis</name>
    <name type="common">Mite</name>
    <dbReference type="NCBI Taxonomy" id="40697"/>
    <lineage>
        <taxon>Eukaryota</taxon>
        <taxon>Metazoa</taxon>
        <taxon>Ecdysozoa</taxon>
        <taxon>Arthropoda</taxon>
        <taxon>Chelicerata</taxon>
        <taxon>Arachnida</taxon>
        <taxon>Acari</taxon>
        <taxon>Acariformes</taxon>
        <taxon>Sarcoptiformes</taxon>
        <taxon>Astigmata</taxon>
        <taxon>Glycyphagoidea</taxon>
        <taxon>Echimyopodidae</taxon>
        <taxon>Blomia</taxon>
    </lineage>
</organism>
<dbReference type="FunFam" id="1.20.120.350:FF:000009">
    <property type="entry name" value="Voltage-dependent T-type calcium channel subunit alpha"/>
    <property type="match status" value="1"/>
</dbReference>
<dbReference type="GO" id="GO:0070509">
    <property type="term" value="P:calcium ion import"/>
    <property type="evidence" value="ECO:0007669"/>
    <property type="project" value="TreeGrafter"/>
</dbReference>
<dbReference type="InterPro" id="IPR043203">
    <property type="entry name" value="VGCC_Ca_Na"/>
</dbReference>
<dbReference type="FunFam" id="1.10.287.70:FF:000018">
    <property type="entry name" value="Voltage-dependent T-type calcium channel subunit alpha"/>
    <property type="match status" value="1"/>
</dbReference>
<evidence type="ECO:0000313" key="15">
    <source>
        <dbReference type="Proteomes" id="UP001142055"/>
    </source>
</evidence>
<protein>
    <recommendedName>
        <fullName evidence="13">Ion transport domain-containing protein</fullName>
    </recommendedName>
</protein>
<feature type="region of interest" description="Disordered" evidence="11">
    <location>
        <begin position="1131"/>
        <end position="1157"/>
    </location>
</feature>
<proteinExistence type="predicted"/>
<feature type="compositionally biased region" description="Acidic residues" evidence="11">
    <location>
        <begin position="2136"/>
        <end position="2158"/>
    </location>
</feature>
<feature type="compositionally biased region" description="Acidic residues" evidence="11">
    <location>
        <begin position="492"/>
        <end position="502"/>
    </location>
</feature>
<feature type="transmembrane region" description="Helical" evidence="12">
    <location>
        <begin position="36"/>
        <end position="53"/>
    </location>
</feature>
<evidence type="ECO:0000256" key="1">
    <source>
        <dbReference type="ARBA" id="ARBA00004141"/>
    </source>
</evidence>
<feature type="region of interest" description="Disordered" evidence="11">
    <location>
        <begin position="1037"/>
        <end position="1057"/>
    </location>
</feature>
<keyword evidence="6 12" id="KW-1133">Transmembrane helix</keyword>
<evidence type="ECO:0000256" key="12">
    <source>
        <dbReference type="SAM" id="Phobius"/>
    </source>
</evidence>
<dbReference type="InterPro" id="IPR005445">
    <property type="entry name" value="VDCC_T_a1"/>
</dbReference>
<feature type="compositionally biased region" description="Polar residues" evidence="11">
    <location>
        <begin position="2361"/>
        <end position="2380"/>
    </location>
</feature>
<feature type="compositionally biased region" description="Basic and acidic residues" evidence="11">
    <location>
        <begin position="1106"/>
        <end position="1115"/>
    </location>
</feature>